<gene>
    <name evidence="1" type="ORF">FA13DRAFT_1720106</name>
</gene>
<proteinExistence type="predicted"/>
<organism evidence="1 2">
    <name type="scientific">Coprinellus micaceus</name>
    <name type="common">Glistening ink-cap mushroom</name>
    <name type="synonym">Coprinus micaceus</name>
    <dbReference type="NCBI Taxonomy" id="71717"/>
    <lineage>
        <taxon>Eukaryota</taxon>
        <taxon>Fungi</taxon>
        <taxon>Dikarya</taxon>
        <taxon>Basidiomycota</taxon>
        <taxon>Agaricomycotina</taxon>
        <taxon>Agaricomycetes</taxon>
        <taxon>Agaricomycetidae</taxon>
        <taxon>Agaricales</taxon>
        <taxon>Agaricineae</taxon>
        <taxon>Psathyrellaceae</taxon>
        <taxon>Coprinellus</taxon>
    </lineage>
</organism>
<dbReference type="AlphaFoldDB" id="A0A4Y7S9W4"/>
<protein>
    <submittedName>
        <fullName evidence="1">Uncharacterized protein</fullName>
    </submittedName>
</protein>
<comment type="caution">
    <text evidence="1">The sequence shown here is derived from an EMBL/GenBank/DDBJ whole genome shotgun (WGS) entry which is preliminary data.</text>
</comment>
<accession>A0A4Y7S9W4</accession>
<sequence>MLEEGVTIFVKSGHTLPEYHMVRTSALKDEGSRPNLAPSSWSWWLVRGAGSHPGNIGGPSRSPLWDGGVDEWLTPPTCFDSELNISWRAWRRAGQMTSMLRDSGDRFESVRCIGYQISNLLKGLGYEEADFVFNLTAGRWEMFVLYGVERLLPLETMGEWGWEEATVAFLSLQTRPLLFKPNIDNEPEDKGEQLGPGFVVAGLGLPFGPSNISPAVSKSQERRPLFRSQRIHPSQDEIWTDSEGLECETYEMEMLLYLSWVEALDG</sequence>
<evidence type="ECO:0000313" key="2">
    <source>
        <dbReference type="Proteomes" id="UP000298030"/>
    </source>
</evidence>
<dbReference type="Proteomes" id="UP000298030">
    <property type="component" value="Unassembled WGS sequence"/>
</dbReference>
<evidence type="ECO:0000313" key="1">
    <source>
        <dbReference type="EMBL" id="TEB18337.1"/>
    </source>
</evidence>
<reference evidence="1 2" key="1">
    <citation type="journal article" date="2019" name="Nat. Ecol. Evol.">
        <title>Megaphylogeny resolves global patterns of mushroom evolution.</title>
        <authorList>
            <person name="Varga T."/>
            <person name="Krizsan K."/>
            <person name="Foldi C."/>
            <person name="Dima B."/>
            <person name="Sanchez-Garcia M."/>
            <person name="Sanchez-Ramirez S."/>
            <person name="Szollosi G.J."/>
            <person name="Szarkandi J.G."/>
            <person name="Papp V."/>
            <person name="Albert L."/>
            <person name="Andreopoulos W."/>
            <person name="Angelini C."/>
            <person name="Antonin V."/>
            <person name="Barry K.W."/>
            <person name="Bougher N.L."/>
            <person name="Buchanan P."/>
            <person name="Buyck B."/>
            <person name="Bense V."/>
            <person name="Catcheside P."/>
            <person name="Chovatia M."/>
            <person name="Cooper J."/>
            <person name="Damon W."/>
            <person name="Desjardin D."/>
            <person name="Finy P."/>
            <person name="Geml J."/>
            <person name="Haridas S."/>
            <person name="Hughes K."/>
            <person name="Justo A."/>
            <person name="Karasinski D."/>
            <person name="Kautmanova I."/>
            <person name="Kiss B."/>
            <person name="Kocsube S."/>
            <person name="Kotiranta H."/>
            <person name="LaButti K.M."/>
            <person name="Lechner B.E."/>
            <person name="Liimatainen K."/>
            <person name="Lipzen A."/>
            <person name="Lukacs Z."/>
            <person name="Mihaltcheva S."/>
            <person name="Morgado L.N."/>
            <person name="Niskanen T."/>
            <person name="Noordeloos M.E."/>
            <person name="Ohm R.A."/>
            <person name="Ortiz-Santana B."/>
            <person name="Ovrebo C."/>
            <person name="Racz N."/>
            <person name="Riley R."/>
            <person name="Savchenko A."/>
            <person name="Shiryaev A."/>
            <person name="Soop K."/>
            <person name="Spirin V."/>
            <person name="Szebenyi C."/>
            <person name="Tomsovsky M."/>
            <person name="Tulloss R.E."/>
            <person name="Uehling J."/>
            <person name="Grigoriev I.V."/>
            <person name="Vagvolgyi C."/>
            <person name="Papp T."/>
            <person name="Martin F.M."/>
            <person name="Miettinen O."/>
            <person name="Hibbett D.S."/>
            <person name="Nagy L.G."/>
        </authorList>
    </citation>
    <scope>NUCLEOTIDE SEQUENCE [LARGE SCALE GENOMIC DNA]</scope>
    <source>
        <strain evidence="1 2">FP101781</strain>
    </source>
</reference>
<name>A0A4Y7S9W4_COPMI</name>
<dbReference type="EMBL" id="QPFP01000267">
    <property type="protein sequence ID" value="TEB18337.1"/>
    <property type="molecule type" value="Genomic_DNA"/>
</dbReference>
<keyword evidence="2" id="KW-1185">Reference proteome</keyword>